<keyword evidence="3" id="KW-1185">Reference proteome</keyword>
<evidence type="ECO:0000313" key="3">
    <source>
        <dbReference type="Proteomes" id="UP000815325"/>
    </source>
</evidence>
<feature type="region of interest" description="Disordered" evidence="1">
    <location>
        <begin position="50"/>
        <end position="95"/>
    </location>
</feature>
<sequence>MVQYLSQVLPPLSPAAAAAAAAAAANSASVPSSSAAAAAAASTAAAAAAGPAAMDVVPPVNAPRPRDGHSGDTPAAQAARGDAATAGARSNNAQQ</sequence>
<comment type="caution">
    <text evidence="2">The sequence shown here is derived from an EMBL/GenBank/DDBJ whole genome shotgun (WGS) entry which is preliminary data.</text>
</comment>
<reference evidence="2" key="1">
    <citation type="submission" date="2017-08" db="EMBL/GenBank/DDBJ databases">
        <authorList>
            <person name="Polle J.E."/>
            <person name="Barry K."/>
            <person name="Cushman J."/>
            <person name="Schmutz J."/>
            <person name="Tran D."/>
            <person name="Hathwaick L.T."/>
            <person name="Yim W.C."/>
            <person name="Jenkins J."/>
            <person name="Mckie-Krisberg Z.M."/>
            <person name="Prochnik S."/>
            <person name="Lindquist E."/>
            <person name="Dockter R.B."/>
            <person name="Adam C."/>
            <person name="Molina H."/>
            <person name="Bunkerborg J."/>
            <person name="Jin E."/>
            <person name="Buchheim M."/>
            <person name="Magnuson J."/>
        </authorList>
    </citation>
    <scope>NUCLEOTIDE SEQUENCE</scope>
    <source>
        <strain evidence="2">CCAP 19/18</strain>
    </source>
</reference>
<feature type="compositionally biased region" description="Low complexity" evidence="1">
    <location>
        <begin position="72"/>
        <end position="89"/>
    </location>
</feature>
<dbReference type="EMBL" id="MU069461">
    <property type="protein sequence ID" value="KAF5842480.1"/>
    <property type="molecule type" value="Genomic_DNA"/>
</dbReference>
<evidence type="ECO:0000256" key="1">
    <source>
        <dbReference type="SAM" id="MobiDB-lite"/>
    </source>
</evidence>
<protein>
    <recommendedName>
        <fullName evidence="4">Encoded protein</fullName>
    </recommendedName>
</protein>
<proteinExistence type="predicted"/>
<organism evidence="2 3">
    <name type="scientific">Dunaliella salina</name>
    <name type="common">Green alga</name>
    <name type="synonym">Protococcus salinus</name>
    <dbReference type="NCBI Taxonomy" id="3046"/>
    <lineage>
        <taxon>Eukaryota</taxon>
        <taxon>Viridiplantae</taxon>
        <taxon>Chlorophyta</taxon>
        <taxon>core chlorophytes</taxon>
        <taxon>Chlorophyceae</taxon>
        <taxon>CS clade</taxon>
        <taxon>Chlamydomonadales</taxon>
        <taxon>Dunaliellaceae</taxon>
        <taxon>Dunaliella</taxon>
    </lineage>
</organism>
<accession>A0ABQ7H6I7</accession>
<evidence type="ECO:0008006" key="4">
    <source>
        <dbReference type="Google" id="ProtNLM"/>
    </source>
</evidence>
<name>A0ABQ7H6I7_DUNSA</name>
<evidence type="ECO:0000313" key="2">
    <source>
        <dbReference type="EMBL" id="KAF5842480.1"/>
    </source>
</evidence>
<dbReference type="Proteomes" id="UP000815325">
    <property type="component" value="Unassembled WGS sequence"/>
</dbReference>
<gene>
    <name evidence="2" type="ORF">DUNSADRAFT_7090</name>
</gene>